<dbReference type="InterPro" id="IPR010432">
    <property type="entry name" value="RDD"/>
</dbReference>
<protein>
    <submittedName>
        <fullName evidence="8">Uncharacterized membrane protein YckC, RDD family</fullName>
    </submittedName>
</protein>
<dbReference type="PANTHER" id="PTHR36115">
    <property type="entry name" value="PROLINE-RICH ANTIGEN HOMOLOG-RELATED"/>
    <property type="match status" value="1"/>
</dbReference>
<feature type="transmembrane region" description="Helical" evidence="6">
    <location>
        <begin position="12"/>
        <end position="31"/>
    </location>
</feature>
<reference evidence="8 9" key="1">
    <citation type="submission" date="2016-10" db="EMBL/GenBank/DDBJ databases">
        <authorList>
            <person name="de Groot N.N."/>
        </authorList>
    </citation>
    <scope>NUCLEOTIDE SEQUENCE [LARGE SCALE GENOMIC DNA]</scope>
    <source>
        <strain evidence="8 9">DSM 28286</strain>
    </source>
</reference>
<organism evidence="8 9">
    <name type="scientific">Parafilimonas terrae</name>
    <dbReference type="NCBI Taxonomy" id="1465490"/>
    <lineage>
        <taxon>Bacteria</taxon>
        <taxon>Pseudomonadati</taxon>
        <taxon>Bacteroidota</taxon>
        <taxon>Chitinophagia</taxon>
        <taxon>Chitinophagales</taxon>
        <taxon>Chitinophagaceae</taxon>
        <taxon>Parafilimonas</taxon>
    </lineage>
</organism>
<feature type="domain" description="RDD" evidence="7">
    <location>
        <begin position="5"/>
        <end position="106"/>
    </location>
</feature>
<evidence type="ECO:0000259" key="7">
    <source>
        <dbReference type="Pfam" id="PF06271"/>
    </source>
</evidence>
<evidence type="ECO:0000256" key="6">
    <source>
        <dbReference type="SAM" id="Phobius"/>
    </source>
</evidence>
<dbReference type="RefSeq" id="WP_090662509.1">
    <property type="nucleotide sequence ID" value="NZ_FOXQ01000015.1"/>
</dbReference>
<accession>A0A1I5Z1G7</accession>
<keyword evidence="9" id="KW-1185">Reference proteome</keyword>
<gene>
    <name evidence="8" type="ORF">SAMN05444277_11576</name>
</gene>
<dbReference type="Proteomes" id="UP000199031">
    <property type="component" value="Unassembled WGS sequence"/>
</dbReference>
<keyword evidence="2" id="KW-1003">Cell membrane</keyword>
<evidence type="ECO:0000256" key="2">
    <source>
        <dbReference type="ARBA" id="ARBA00022475"/>
    </source>
</evidence>
<comment type="subcellular location">
    <subcellularLocation>
        <location evidence="1">Cell membrane</location>
        <topology evidence="1">Multi-pass membrane protein</topology>
    </subcellularLocation>
</comment>
<evidence type="ECO:0000313" key="9">
    <source>
        <dbReference type="Proteomes" id="UP000199031"/>
    </source>
</evidence>
<name>A0A1I5Z1G7_9BACT</name>
<dbReference type="EMBL" id="FOXQ01000015">
    <property type="protein sequence ID" value="SFQ50269.1"/>
    <property type="molecule type" value="Genomic_DNA"/>
</dbReference>
<keyword evidence="4 6" id="KW-1133">Transmembrane helix</keyword>
<feature type="transmembrane region" description="Helical" evidence="6">
    <location>
        <begin position="43"/>
        <end position="64"/>
    </location>
</feature>
<proteinExistence type="predicted"/>
<dbReference type="STRING" id="1465490.SAMN05444277_11576"/>
<evidence type="ECO:0000256" key="4">
    <source>
        <dbReference type="ARBA" id="ARBA00022989"/>
    </source>
</evidence>
<evidence type="ECO:0000256" key="5">
    <source>
        <dbReference type="ARBA" id="ARBA00023136"/>
    </source>
</evidence>
<dbReference type="Pfam" id="PF06271">
    <property type="entry name" value="RDD"/>
    <property type="match status" value="1"/>
</dbReference>
<dbReference type="GO" id="GO:0005886">
    <property type="term" value="C:plasma membrane"/>
    <property type="evidence" value="ECO:0007669"/>
    <property type="project" value="UniProtKB-SubCell"/>
</dbReference>
<evidence type="ECO:0000256" key="3">
    <source>
        <dbReference type="ARBA" id="ARBA00022692"/>
    </source>
</evidence>
<keyword evidence="3 6" id="KW-0812">Transmembrane</keyword>
<dbReference type="AlphaFoldDB" id="A0A1I5Z1G7"/>
<dbReference type="InterPro" id="IPR051791">
    <property type="entry name" value="Pra-immunoreactive"/>
</dbReference>
<dbReference type="OrthoDB" id="762068at2"/>
<keyword evidence="5 6" id="KW-0472">Membrane</keyword>
<evidence type="ECO:0000256" key="1">
    <source>
        <dbReference type="ARBA" id="ARBA00004651"/>
    </source>
</evidence>
<evidence type="ECO:0000313" key="8">
    <source>
        <dbReference type="EMBL" id="SFQ50269.1"/>
    </source>
</evidence>
<sequence>MQRTGVGIRVLNFLVDTFLIFGITYAASAWWDFHVMYWHYPSIQFYTMFFIMLFIYYTIFESIFKRSPGKWLSKSKVANSKGGKPAFWQILVRSLVRLTIIDCFFIPFFDGPLHDYLSKTTVIEA</sequence>